<dbReference type="AlphaFoldDB" id="A0A0G0QM57"/>
<keyword evidence="1" id="KW-0175">Coiled coil</keyword>
<gene>
    <name evidence="2" type="ORF">UT75_C0001G0102</name>
</gene>
<feature type="coiled-coil region" evidence="1">
    <location>
        <begin position="322"/>
        <end position="349"/>
    </location>
</feature>
<name>A0A0G0QM57_9BACT</name>
<organism evidence="2 3">
    <name type="scientific">Candidatus Yanofskybacteria bacterium GW2011_GWE2_40_11</name>
    <dbReference type="NCBI Taxonomy" id="1619033"/>
    <lineage>
        <taxon>Bacteria</taxon>
        <taxon>Candidatus Yanofskyibacteriota</taxon>
    </lineage>
</organism>
<sequence length="352" mass="41884">MFEPQQKYDIAVLGDLSKREVRPTKNFHEWLKMWQTAKTLGELLGLLHEGFEVSLTASTYGEPDYDDIDRLIFYFLVADGHFLLRSNSPLDPPKFRIGYDKNGNEVVRSEGEIRQIVAQKAFKMLVQNFFKGAETRKVIEYRRDDSFGSFWNKTIQSERIFNAILGFFSIHQRRYADDFEIPNLPRQRERTHHEQIAFDFLMNFVELIWEWRDPEVQSWRKEEEIAEQKKRTAEIRKRVDEAKPWTIEVMEILGQLDILRKYIPTLDKASLAKLKEIAMRRKIHDYRHPVEKTRLVASLDEARFVGSRAAWLISEYELVKREGNRLEEIRSAQREIEEANERIRMLEAQKKT</sequence>
<dbReference type="EMBL" id="LBXZ01000001">
    <property type="protein sequence ID" value="KKR41198.1"/>
    <property type="molecule type" value="Genomic_DNA"/>
</dbReference>
<proteinExistence type="predicted"/>
<protein>
    <submittedName>
        <fullName evidence="2">Uncharacterized protein</fullName>
    </submittedName>
</protein>
<evidence type="ECO:0000313" key="3">
    <source>
        <dbReference type="Proteomes" id="UP000034072"/>
    </source>
</evidence>
<reference evidence="2 3" key="1">
    <citation type="journal article" date="2015" name="Nature">
        <title>rRNA introns, odd ribosomes, and small enigmatic genomes across a large radiation of phyla.</title>
        <authorList>
            <person name="Brown C.T."/>
            <person name="Hug L.A."/>
            <person name="Thomas B.C."/>
            <person name="Sharon I."/>
            <person name="Castelle C.J."/>
            <person name="Singh A."/>
            <person name="Wilkins M.J."/>
            <person name="Williams K.H."/>
            <person name="Banfield J.F."/>
        </authorList>
    </citation>
    <scope>NUCLEOTIDE SEQUENCE [LARGE SCALE GENOMIC DNA]</scope>
</reference>
<dbReference type="Proteomes" id="UP000034072">
    <property type="component" value="Unassembled WGS sequence"/>
</dbReference>
<accession>A0A0G0QM57</accession>
<comment type="caution">
    <text evidence="2">The sequence shown here is derived from an EMBL/GenBank/DDBJ whole genome shotgun (WGS) entry which is preliminary data.</text>
</comment>
<evidence type="ECO:0000313" key="2">
    <source>
        <dbReference type="EMBL" id="KKR41198.1"/>
    </source>
</evidence>
<evidence type="ECO:0000256" key="1">
    <source>
        <dbReference type="SAM" id="Coils"/>
    </source>
</evidence>